<dbReference type="InterPro" id="IPR036259">
    <property type="entry name" value="MFS_trans_sf"/>
</dbReference>
<evidence type="ECO:0000256" key="4">
    <source>
        <dbReference type="ARBA" id="ARBA00022692"/>
    </source>
</evidence>
<dbReference type="PROSITE" id="PS50850">
    <property type="entry name" value="MFS"/>
    <property type="match status" value="1"/>
</dbReference>
<feature type="transmembrane region" description="Helical" evidence="7">
    <location>
        <begin position="75"/>
        <end position="93"/>
    </location>
</feature>
<keyword evidence="4 7" id="KW-0812">Transmembrane</keyword>
<feature type="transmembrane region" description="Helical" evidence="7">
    <location>
        <begin position="245"/>
        <end position="267"/>
    </location>
</feature>
<dbReference type="PROSITE" id="PS00217">
    <property type="entry name" value="SUGAR_TRANSPORT_2"/>
    <property type="match status" value="1"/>
</dbReference>
<keyword evidence="6 7" id="KW-0472">Membrane</keyword>
<comment type="caution">
    <text evidence="9">The sequence shown here is derived from an EMBL/GenBank/DDBJ whole genome shotgun (WGS) entry which is preliminary data.</text>
</comment>
<accession>A0A3R9WPC3</accession>
<dbReference type="OrthoDB" id="9793283at2"/>
<keyword evidence="10" id="KW-1185">Reference proteome</keyword>
<feature type="transmembrane region" description="Helical" evidence="7">
    <location>
        <begin position="133"/>
        <end position="155"/>
    </location>
</feature>
<dbReference type="InterPro" id="IPR020846">
    <property type="entry name" value="MFS_dom"/>
</dbReference>
<feature type="transmembrane region" description="Helical" evidence="7">
    <location>
        <begin position="99"/>
        <end position="121"/>
    </location>
</feature>
<dbReference type="GO" id="GO:0005886">
    <property type="term" value="C:plasma membrane"/>
    <property type="evidence" value="ECO:0007669"/>
    <property type="project" value="UniProtKB-SubCell"/>
</dbReference>
<keyword evidence="2" id="KW-0813">Transport</keyword>
<dbReference type="Pfam" id="PF07690">
    <property type="entry name" value="MFS_1"/>
    <property type="match status" value="1"/>
</dbReference>
<keyword evidence="3" id="KW-1003">Cell membrane</keyword>
<dbReference type="PANTHER" id="PTHR23517:SF13">
    <property type="entry name" value="MAJOR FACILITATOR SUPERFAMILY MFS_1"/>
    <property type="match status" value="1"/>
</dbReference>
<evidence type="ECO:0000256" key="3">
    <source>
        <dbReference type="ARBA" id="ARBA00022475"/>
    </source>
</evidence>
<dbReference type="EMBL" id="RBVX01000034">
    <property type="protein sequence ID" value="RSL30616.1"/>
    <property type="molecule type" value="Genomic_DNA"/>
</dbReference>
<feature type="transmembrane region" description="Helical" evidence="7">
    <location>
        <begin position="167"/>
        <end position="189"/>
    </location>
</feature>
<dbReference type="InterPro" id="IPR050171">
    <property type="entry name" value="MFS_Transporters"/>
</dbReference>
<evidence type="ECO:0000313" key="10">
    <source>
        <dbReference type="Proteomes" id="UP000275076"/>
    </source>
</evidence>
<organism evidence="9 10">
    <name type="scientific">Salibacterium salarium</name>
    <dbReference type="NCBI Taxonomy" id="284579"/>
    <lineage>
        <taxon>Bacteria</taxon>
        <taxon>Bacillati</taxon>
        <taxon>Bacillota</taxon>
        <taxon>Bacilli</taxon>
        <taxon>Bacillales</taxon>
        <taxon>Bacillaceae</taxon>
    </lineage>
</organism>
<evidence type="ECO:0000313" key="9">
    <source>
        <dbReference type="EMBL" id="RSL30616.1"/>
    </source>
</evidence>
<reference evidence="9 10" key="1">
    <citation type="submission" date="2018-10" db="EMBL/GenBank/DDBJ databases">
        <title>Draft genome sequence of Bacillus salarius IM0101, isolated from a hypersaline soil in Inner Mongolia, China.</title>
        <authorList>
            <person name="Yamprayoonswat W."/>
            <person name="Boonvisut S."/>
            <person name="Jumpathong W."/>
            <person name="Sittihan S."/>
            <person name="Ruangsuj P."/>
            <person name="Wanthongcharoen S."/>
            <person name="Thongpramul N."/>
            <person name="Pimmason S."/>
            <person name="Yu B."/>
            <person name="Yasawong M."/>
        </authorList>
    </citation>
    <scope>NUCLEOTIDE SEQUENCE [LARGE SCALE GENOMIC DNA]</scope>
    <source>
        <strain evidence="9 10">IM0101</strain>
    </source>
</reference>
<gene>
    <name evidence="9" type="ORF">D7Z54_24960</name>
</gene>
<dbReference type="RefSeq" id="WP_125560214.1">
    <property type="nucleotide sequence ID" value="NZ_RBVX01000034.1"/>
</dbReference>
<dbReference type="PANTHER" id="PTHR23517">
    <property type="entry name" value="RESISTANCE PROTEIN MDTM, PUTATIVE-RELATED-RELATED"/>
    <property type="match status" value="1"/>
</dbReference>
<dbReference type="InterPro" id="IPR011701">
    <property type="entry name" value="MFS"/>
</dbReference>
<feature type="transmembrane region" description="Helical" evidence="7">
    <location>
        <begin position="210"/>
        <end position="233"/>
    </location>
</feature>
<dbReference type="SUPFAM" id="SSF103473">
    <property type="entry name" value="MFS general substrate transporter"/>
    <property type="match status" value="1"/>
</dbReference>
<dbReference type="Proteomes" id="UP000275076">
    <property type="component" value="Unassembled WGS sequence"/>
</dbReference>
<feature type="transmembrane region" description="Helical" evidence="7">
    <location>
        <begin position="300"/>
        <end position="324"/>
    </location>
</feature>
<feature type="transmembrane region" description="Helical" evidence="7">
    <location>
        <begin position="38"/>
        <end position="63"/>
    </location>
</feature>
<evidence type="ECO:0000256" key="6">
    <source>
        <dbReference type="ARBA" id="ARBA00023136"/>
    </source>
</evidence>
<dbReference type="Gene3D" id="1.20.1250.20">
    <property type="entry name" value="MFS general substrate transporter like domains"/>
    <property type="match status" value="1"/>
</dbReference>
<dbReference type="InterPro" id="IPR005829">
    <property type="entry name" value="Sugar_transporter_CS"/>
</dbReference>
<protein>
    <submittedName>
        <fullName evidence="9">MFS transporter</fullName>
    </submittedName>
</protein>
<evidence type="ECO:0000256" key="5">
    <source>
        <dbReference type="ARBA" id="ARBA00022989"/>
    </source>
</evidence>
<evidence type="ECO:0000259" key="8">
    <source>
        <dbReference type="PROSITE" id="PS50850"/>
    </source>
</evidence>
<evidence type="ECO:0000256" key="2">
    <source>
        <dbReference type="ARBA" id="ARBA00022448"/>
    </source>
</evidence>
<dbReference type="GO" id="GO:0022857">
    <property type="term" value="F:transmembrane transporter activity"/>
    <property type="evidence" value="ECO:0007669"/>
    <property type="project" value="InterPro"/>
</dbReference>
<feature type="domain" description="Major facilitator superfamily (MFS) profile" evidence="8">
    <location>
        <begin position="9"/>
        <end position="390"/>
    </location>
</feature>
<feature type="transmembrane region" description="Helical" evidence="7">
    <location>
        <begin position="276"/>
        <end position="294"/>
    </location>
</feature>
<evidence type="ECO:0000256" key="1">
    <source>
        <dbReference type="ARBA" id="ARBA00004651"/>
    </source>
</evidence>
<proteinExistence type="predicted"/>
<feature type="transmembrane region" description="Helical" evidence="7">
    <location>
        <begin position="336"/>
        <end position="358"/>
    </location>
</feature>
<feature type="transmembrane region" description="Helical" evidence="7">
    <location>
        <begin position="364"/>
        <end position="385"/>
    </location>
</feature>
<comment type="subcellular location">
    <subcellularLocation>
        <location evidence="1">Cell membrane</location>
        <topology evidence="1">Multi-pass membrane protein</topology>
    </subcellularLocation>
</comment>
<name>A0A3R9WPC3_9BACI</name>
<evidence type="ECO:0000256" key="7">
    <source>
        <dbReference type="SAM" id="Phobius"/>
    </source>
</evidence>
<sequence>MKQKKYKFAFWLVGFTLLMVMTGTNLPSPLYEVYRDKWAFSSGTLALIFSTYALVLIPALLLFGQLSDKFGRKKIVILGLLTSIVGSILFMIANNITWLFIARGFQGLSVGIISGAATAALSELNPYTNKKIAALIASIATAGGTALGPIVAGVLAQYTENTVVTPYVAHLIIIFPVLISLLFIPETITIENNNRKFQIKVPKIPNNIKVPFFIGGLTAFSAWAVTALYMSLIPSYVSNLLGLQNLALTGGVVFLMLIVSVITQILFKGMAFSKSVSMGLILLCIGLLGLVVAVPMDSIFVLTVATIITGMGQGFAFMGSLALVNEVTPDKVKGDVMSSLYVIIYLGVGLPVIGMGYIAQETSLYHAIAIFSVIIITITVILLTLMSTTWKTSIRNIAQSS</sequence>
<dbReference type="AlphaFoldDB" id="A0A3R9WPC3"/>
<keyword evidence="5 7" id="KW-1133">Transmembrane helix</keyword>